<reference evidence="10 11" key="1">
    <citation type="submission" date="2020-08" db="EMBL/GenBank/DDBJ databases">
        <title>Genomic Encyclopedia of Type Strains, Phase III (KMG-III): the genomes of soil and plant-associated and newly described type strains.</title>
        <authorList>
            <person name="Whitman W."/>
        </authorList>
    </citation>
    <scope>NUCLEOTIDE SEQUENCE [LARGE SCALE GENOMIC DNA]</scope>
    <source>
        <strain evidence="10 11">CECT 8571</strain>
    </source>
</reference>
<dbReference type="SMART" id="SM00977">
    <property type="entry name" value="TilS_C"/>
    <property type="match status" value="1"/>
</dbReference>
<comment type="similarity">
    <text evidence="8">Belongs to the tRNA(Ile)-lysidine synthase family.</text>
</comment>
<dbReference type="Gene3D" id="3.40.50.620">
    <property type="entry name" value="HUPs"/>
    <property type="match status" value="1"/>
</dbReference>
<feature type="domain" description="Lysidine-tRNA(Ile) synthetase C-terminal" evidence="9">
    <location>
        <begin position="369"/>
        <end position="441"/>
    </location>
</feature>
<keyword evidence="11" id="KW-1185">Reference proteome</keyword>
<dbReference type="NCBIfam" id="TIGR02433">
    <property type="entry name" value="lysidine_TilS_C"/>
    <property type="match status" value="1"/>
</dbReference>
<dbReference type="PANTHER" id="PTHR43033">
    <property type="entry name" value="TRNA(ILE)-LYSIDINE SYNTHASE-RELATED"/>
    <property type="match status" value="1"/>
</dbReference>
<dbReference type="Pfam" id="PF11734">
    <property type="entry name" value="TilS_C"/>
    <property type="match status" value="1"/>
</dbReference>
<dbReference type="EMBL" id="JACHXZ010000001">
    <property type="protein sequence ID" value="MBB3167931.1"/>
    <property type="molecule type" value="Genomic_DNA"/>
</dbReference>
<evidence type="ECO:0000259" key="9">
    <source>
        <dbReference type="SMART" id="SM00977"/>
    </source>
</evidence>
<organism evidence="10 11">
    <name type="scientific">Simiduia aestuariiviva</name>
    <dbReference type="NCBI Taxonomy" id="1510459"/>
    <lineage>
        <taxon>Bacteria</taxon>
        <taxon>Pseudomonadati</taxon>
        <taxon>Pseudomonadota</taxon>
        <taxon>Gammaproteobacteria</taxon>
        <taxon>Cellvibrionales</taxon>
        <taxon>Cellvibrionaceae</taxon>
        <taxon>Simiduia</taxon>
    </lineage>
</organism>
<dbReference type="HAMAP" id="MF_01161">
    <property type="entry name" value="tRNA_Ile_lys_synt"/>
    <property type="match status" value="1"/>
</dbReference>
<comment type="catalytic activity">
    <reaction evidence="7 8">
        <text>cytidine(34) in tRNA(Ile2) + L-lysine + ATP = lysidine(34) in tRNA(Ile2) + AMP + diphosphate + H(+)</text>
        <dbReference type="Rhea" id="RHEA:43744"/>
        <dbReference type="Rhea" id="RHEA-COMP:10625"/>
        <dbReference type="Rhea" id="RHEA-COMP:10670"/>
        <dbReference type="ChEBI" id="CHEBI:15378"/>
        <dbReference type="ChEBI" id="CHEBI:30616"/>
        <dbReference type="ChEBI" id="CHEBI:32551"/>
        <dbReference type="ChEBI" id="CHEBI:33019"/>
        <dbReference type="ChEBI" id="CHEBI:82748"/>
        <dbReference type="ChEBI" id="CHEBI:83665"/>
        <dbReference type="ChEBI" id="CHEBI:456215"/>
        <dbReference type="EC" id="6.3.4.19"/>
    </reaction>
</comment>
<keyword evidence="2 8" id="KW-0963">Cytoplasm</keyword>
<dbReference type="Proteomes" id="UP000559987">
    <property type="component" value="Unassembled WGS sequence"/>
</dbReference>
<dbReference type="Pfam" id="PF09179">
    <property type="entry name" value="TilS"/>
    <property type="match status" value="1"/>
</dbReference>
<keyword evidence="4 8" id="KW-0819">tRNA processing</keyword>
<dbReference type="Pfam" id="PF01171">
    <property type="entry name" value="ATP_bind_3"/>
    <property type="match status" value="1"/>
</dbReference>
<evidence type="ECO:0000313" key="11">
    <source>
        <dbReference type="Proteomes" id="UP000559987"/>
    </source>
</evidence>
<dbReference type="GO" id="GO:0006400">
    <property type="term" value="P:tRNA modification"/>
    <property type="evidence" value="ECO:0007669"/>
    <property type="project" value="UniProtKB-UniRule"/>
</dbReference>
<proteinExistence type="inferred from homology"/>
<dbReference type="GO" id="GO:0005737">
    <property type="term" value="C:cytoplasm"/>
    <property type="evidence" value="ECO:0007669"/>
    <property type="project" value="UniProtKB-SubCell"/>
</dbReference>
<accession>A0A839UMD6</accession>
<dbReference type="InterPro" id="IPR011063">
    <property type="entry name" value="TilS/TtcA_N"/>
</dbReference>
<evidence type="ECO:0000256" key="5">
    <source>
        <dbReference type="ARBA" id="ARBA00022741"/>
    </source>
</evidence>
<evidence type="ECO:0000256" key="7">
    <source>
        <dbReference type="ARBA" id="ARBA00048539"/>
    </source>
</evidence>
<dbReference type="GO" id="GO:0032267">
    <property type="term" value="F:tRNA(Ile)-lysidine synthase activity"/>
    <property type="evidence" value="ECO:0007669"/>
    <property type="project" value="UniProtKB-EC"/>
</dbReference>
<sequence>MMPDHGLPSAGAPLALSVEVVNQLATVGPIFLAFSGGLDSTVLLHLLTSSGVPFTALHINHQLSPNADQWQQHCARECAALAVPFEAHRVHIDTGGQGLEAAARASRYAVFEAALAAGGALLTAHHVDDQAETLLLRLVRGAGVAGLGAMSSERPLGQGVLMRPLLGASRAQLQAYAQAHQLRWIDDESNANTAFDRNFLRAQIMPLLQERWPQQAGRLAQAATHCREATQLLTELAEQDAAVLQARDELVGVSVSLEGLRQLSSARQRNVLRHWLAQWRVVLSTEHLALLRHQWLALPTDAQPELVVEGGRLVRFAGRGFWLPHVDLIPPVPVDLYPDQVVAIGDLRLCLRASDATDRGLALPTCGHWHLRPRASGERCHPSSRARSQTLKKCLQEKGLAPWLRQCVPLICDSSDPSAIWAVGDLWREQAAPTGPYAVHWWLENPHC</sequence>
<dbReference type="Gene3D" id="1.20.59.20">
    <property type="match status" value="1"/>
</dbReference>
<protein>
    <recommendedName>
        <fullName evidence="8">tRNA(Ile)-lysidine synthase</fullName>
        <ecNumber evidence="8">6.3.4.19</ecNumber>
    </recommendedName>
    <alternativeName>
        <fullName evidence="8">tRNA(Ile)-2-lysyl-cytidine synthase</fullName>
    </alternativeName>
    <alternativeName>
        <fullName evidence="8">tRNA(Ile)-lysidine synthetase</fullName>
    </alternativeName>
</protein>
<evidence type="ECO:0000256" key="8">
    <source>
        <dbReference type="HAMAP-Rule" id="MF_01161"/>
    </source>
</evidence>
<dbReference type="RefSeq" id="WP_183909059.1">
    <property type="nucleotide sequence ID" value="NZ_JACHXZ010000001.1"/>
</dbReference>
<evidence type="ECO:0000256" key="2">
    <source>
        <dbReference type="ARBA" id="ARBA00022490"/>
    </source>
</evidence>
<evidence type="ECO:0000256" key="3">
    <source>
        <dbReference type="ARBA" id="ARBA00022598"/>
    </source>
</evidence>
<feature type="binding site" evidence="8">
    <location>
        <begin position="35"/>
        <end position="40"/>
    </location>
    <ligand>
        <name>ATP</name>
        <dbReference type="ChEBI" id="CHEBI:30616"/>
    </ligand>
</feature>
<dbReference type="GO" id="GO:0005524">
    <property type="term" value="F:ATP binding"/>
    <property type="evidence" value="ECO:0007669"/>
    <property type="project" value="UniProtKB-UniRule"/>
</dbReference>
<dbReference type="InterPro" id="IPR012094">
    <property type="entry name" value="tRNA_Ile_lys_synt"/>
</dbReference>
<comment type="caution">
    <text evidence="10">The sequence shown here is derived from an EMBL/GenBank/DDBJ whole genome shotgun (WGS) entry which is preliminary data.</text>
</comment>
<dbReference type="InterPro" id="IPR015262">
    <property type="entry name" value="tRNA_Ile_lys_synt_subst-bd"/>
</dbReference>
<evidence type="ECO:0000256" key="1">
    <source>
        <dbReference type="ARBA" id="ARBA00004496"/>
    </source>
</evidence>
<dbReference type="InterPro" id="IPR012795">
    <property type="entry name" value="tRNA_Ile_lys_synt_N"/>
</dbReference>
<keyword evidence="5 8" id="KW-0547">Nucleotide-binding</keyword>
<evidence type="ECO:0000313" key="10">
    <source>
        <dbReference type="EMBL" id="MBB3167931.1"/>
    </source>
</evidence>
<evidence type="ECO:0000256" key="4">
    <source>
        <dbReference type="ARBA" id="ARBA00022694"/>
    </source>
</evidence>
<dbReference type="SUPFAM" id="SSF56037">
    <property type="entry name" value="PheT/TilS domain"/>
    <property type="match status" value="1"/>
</dbReference>
<dbReference type="AlphaFoldDB" id="A0A839UMD6"/>
<dbReference type="SUPFAM" id="SSF82829">
    <property type="entry name" value="MesJ substrate recognition domain-like"/>
    <property type="match status" value="1"/>
</dbReference>
<dbReference type="InterPro" id="IPR014729">
    <property type="entry name" value="Rossmann-like_a/b/a_fold"/>
</dbReference>
<dbReference type="SUPFAM" id="SSF52402">
    <property type="entry name" value="Adenine nucleotide alpha hydrolases-like"/>
    <property type="match status" value="1"/>
</dbReference>
<keyword evidence="6 8" id="KW-0067">ATP-binding</keyword>
<comment type="function">
    <text evidence="8">Ligates lysine onto the cytidine present at position 34 of the AUA codon-specific tRNA(Ile) that contains the anticodon CAU, in an ATP-dependent manner. Cytidine is converted to lysidine, thus changing the amino acid specificity of the tRNA from methionine to isoleucine.</text>
</comment>
<dbReference type="EC" id="6.3.4.19" evidence="8"/>
<dbReference type="PANTHER" id="PTHR43033:SF1">
    <property type="entry name" value="TRNA(ILE)-LYSIDINE SYNTHASE-RELATED"/>
    <property type="match status" value="1"/>
</dbReference>
<comment type="subcellular location">
    <subcellularLocation>
        <location evidence="1 8">Cytoplasm</location>
    </subcellularLocation>
</comment>
<keyword evidence="3 8" id="KW-0436">Ligase</keyword>
<evidence type="ECO:0000256" key="6">
    <source>
        <dbReference type="ARBA" id="ARBA00022840"/>
    </source>
</evidence>
<gene>
    <name evidence="8" type="primary">tilS</name>
    <name evidence="10" type="ORF">FHS30_001107</name>
</gene>
<dbReference type="InterPro" id="IPR012796">
    <property type="entry name" value="Lysidine-tRNA-synth_C"/>
</dbReference>
<dbReference type="NCBIfam" id="TIGR02432">
    <property type="entry name" value="lysidine_TilS_N"/>
    <property type="match status" value="1"/>
</dbReference>
<dbReference type="CDD" id="cd01992">
    <property type="entry name" value="TilS_N"/>
    <property type="match status" value="1"/>
</dbReference>
<comment type="domain">
    <text evidence="8">The N-terminal region contains the highly conserved SGGXDS motif, predicted to be a P-loop motif involved in ATP binding.</text>
</comment>
<name>A0A839UMD6_9GAMM</name>